<dbReference type="Proteomes" id="UP000523139">
    <property type="component" value="Unassembled WGS sequence"/>
</dbReference>
<dbReference type="GO" id="GO:0005886">
    <property type="term" value="C:plasma membrane"/>
    <property type="evidence" value="ECO:0007669"/>
    <property type="project" value="UniProtKB-SubCell"/>
</dbReference>
<dbReference type="RefSeq" id="WP_168888699.1">
    <property type="nucleotide sequence ID" value="NZ_JABAHY010000030.1"/>
</dbReference>
<dbReference type="NCBIfam" id="TIGR02673">
    <property type="entry name" value="FtsE"/>
    <property type="match status" value="1"/>
</dbReference>
<keyword evidence="14" id="KW-1185">Reference proteome</keyword>
<dbReference type="AlphaFoldDB" id="A0A7X8YFB6"/>
<dbReference type="SUPFAM" id="SSF52540">
    <property type="entry name" value="P-loop containing nucleoside triphosphate hydrolases"/>
    <property type="match status" value="1"/>
</dbReference>
<name>A0A7X8YFB6_9MICC</name>
<evidence type="ECO:0000313" key="14">
    <source>
        <dbReference type="Proteomes" id="UP000523139"/>
    </source>
</evidence>
<keyword evidence="6 11" id="KW-0067">ATP-binding</keyword>
<keyword evidence="7 11" id="KW-0472">Membrane</keyword>
<dbReference type="InterPro" id="IPR005286">
    <property type="entry name" value="Cell_div_FtsE"/>
</dbReference>
<evidence type="ECO:0000256" key="2">
    <source>
        <dbReference type="ARBA" id="ARBA00020019"/>
    </source>
</evidence>
<evidence type="ECO:0000256" key="9">
    <source>
        <dbReference type="ARBA" id="ARBA00054718"/>
    </source>
</evidence>
<evidence type="ECO:0000256" key="10">
    <source>
        <dbReference type="ARBA" id="ARBA00063837"/>
    </source>
</evidence>
<dbReference type="PANTHER" id="PTHR24220:SF470">
    <property type="entry name" value="CELL DIVISION ATP-BINDING PROTEIN FTSE"/>
    <property type="match status" value="1"/>
</dbReference>
<dbReference type="PROSITE" id="PS50893">
    <property type="entry name" value="ABC_TRANSPORTER_2"/>
    <property type="match status" value="1"/>
</dbReference>
<evidence type="ECO:0000256" key="4">
    <source>
        <dbReference type="ARBA" id="ARBA00022618"/>
    </source>
</evidence>
<evidence type="ECO:0000256" key="5">
    <source>
        <dbReference type="ARBA" id="ARBA00022741"/>
    </source>
</evidence>
<dbReference type="SMART" id="SM00382">
    <property type="entry name" value="AAA"/>
    <property type="match status" value="1"/>
</dbReference>
<evidence type="ECO:0000256" key="11">
    <source>
        <dbReference type="RuleBase" id="RU365094"/>
    </source>
</evidence>
<keyword evidence="3 11" id="KW-1003">Cell membrane</keyword>
<evidence type="ECO:0000256" key="6">
    <source>
        <dbReference type="ARBA" id="ARBA00022840"/>
    </source>
</evidence>
<dbReference type="Pfam" id="PF00005">
    <property type="entry name" value="ABC_tran"/>
    <property type="match status" value="1"/>
</dbReference>
<keyword evidence="4 11" id="KW-0132">Cell division</keyword>
<dbReference type="GO" id="GO:0016887">
    <property type="term" value="F:ATP hydrolysis activity"/>
    <property type="evidence" value="ECO:0007669"/>
    <property type="project" value="InterPro"/>
</dbReference>
<comment type="subcellular location">
    <subcellularLocation>
        <location evidence="11">Cell membrane</location>
        <topology evidence="11">Peripheral membrane protein</topology>
        <orientation evidence="11">Cytoplasmic side</orientation>
    </subcellularLocation>
</comment>
<sequence>MIRFDRVTRVHENAGGKPALDEVSVEFERGEFVFLIGASGSGKSTLMRMILREGLPQAGKLTVAGHNLGIMLERRVPEYRRSVGMVFQDFRLLPDKTVYENVAFAMRVIGASRGDIRKRVPKILERVKLDHLAKRYPHEISGGEQQRAAIARAIINKPAIVLADEPTGNLDPRASEEVMKILRWINSSGTTVIMATHDRAIVDSMKRRVVQLHKGRIVRDEAKGSYDPPPGSEAWELLTEEAEKTGLRASDPLPVMTQANPIAVPEGVKTDTDKLTLRQYEVSFPEDDEELEGEEVLDADYLEVDVADLPEFNQDEGEKR</sequence>
<keyword evidence="5 11" id="KW-0547">Nucleotide-binding</keyword>
<dbReference type="InterPro" id="IPR015854">
    <property type="entry name" value="ABC_transpr_LolD-like"/>
</dbReference>
<dbReference type="EMBL" id="JABAHY010000030">
    <property type="protein sequence ID" value="NLS11216.1"/>
    <property type="molecule type" value="Genomic_DNA"/>
</dbReference>
<proteinExistence type="inferred from homology"/>
<dbReference type="Gene3D" id="3.40.50.300">
    <property type="entry name" value="P-loop containing nucleotide triphosphate hydrolases"/>
    <property type="match status" value="1"/>
</dbReference>
<dbReference type="GO" id="GO:0022857">
    <property type="term" value="F:transmembrane transporter activity"/>
    <property type="evidence" value="ECO:0007669"/>
    <property type="project" value="TreeGrafter"/>
</dbReference>
<evidence type="ECO:0000259" key="12">
    <source>
        <dbReference type="PROSITE" id="PS50893"/>
    </source>
</evidence>
<dbReference type="PROSITE" id="PS00211">
    <property type="entry name" value="ABC_TRANSPORTER_1"/>
    <property type="match status" value="1"/>
</dbReference>
<dbReference type="GO" id="GO:0005524">
    <property type="term" value="F:ATP binding"/>
    <property type="evidence" value="ECO:0007669"/>
    <property type="project" value="UniProtKB-UniRule"/>
</dbReference>
<evidence type="ECO:0000256" key="8">
    <source>
        <dbReference type="ARBA" id="ARBA00023306"/>
    </source>
</evidence>
<dbReference type="PANTHER" id="PTHR24220">
    <property type="entry name" value="IMPORT ATP-BINDING PROTEIN"/>
    <property type="match status" value="1"/>
</dbReference>
<gene>
    <name evidence="11 13" type="primary">ftsE</name>
    <name evidence="13" type="ORF">HGQ17_14660</name>
</gene>
<evidence type="ECO:0000313" key="13">
    <source>
        <dbReference type="EMBL" id="NLS11216.1"/>
    </source>
</evidence>
<accession>A0A7X8YFB6</accession>
<keyword evidence="8 11" id="KW-0131">Cell cycle</keyword>
<dbReference type="GO" id="GO:0051301">
    <property type="term" value="P:cell division"/>
    <property type="evidence" value="ECO:0007669"/>
    <property type="project" value="UniProtKB-UniRule"/>
</dbReference>
<dbReference type="InterPro" id="IPR003593">
    <property type="entry name" value="AAA+_ATPase"/>
</dbReference>
<evidence type="ECO:0000256" key="1">
    <source>
        <dbReference type="ARBA" id="ARBA00005417"/>
    </source>
</evidence>
<comment type="similarity">
    <text evidence="1 11">Belongs to the ABC transporter superfamily.</text>
</comment>
<protein>
    <recommendedName>
        <fullName evidence="2 11">Cell division ATP-binding protein FtsE</fullName>
    </recommendedName>
</protein>
<feature type="domain" description="ABC transporter" evidence="12">
    <location>
        <begin position="2"/>
        <end position="239"/>
    </location>
</feature>
<comment type="subunit">
    <text evidence="10 11">Homodimer. Forms a membrane-associated complex with FtsX.</text>
</comment>
<dbReference type="InterPro" id="IPR017871">
    <property type="entry name" value="ABC_transporter-like_CS"/>
</dbReference>
<comment type="function">
    <text evidence="9">Part of the ABC transporter FtsEX involved in cellular division. Has ATPase activity.</text>
</comment>
<evidence type="ECO:0000256" key="3">
    <source>
        <dbReference type="ARBA" id="ARBA00022475"/>
    </source>
</evidence>
<dbReference type="InterPro" id="IPR027417">
    <property type="entry name" value="P-loop_NTPase"/>
</dbReference>
<comment type="caution">
    <text evidence="13">The sequence shown here is derived from an EMBL/GenBank/DDBJ whole genome shotgun (WGS) entry which is preliminary data.</text>
</comment>
<dbReference type="InterPro" id="IPR003439">
    <property type="entry name" value="ABC_transporter-like_ATP-bd"/>
</dbReference>
<evidence type="ECO:0000256" key="7">
    <source>
        <dbReference type="ARBA" id="ARBA00023136"/>
    </source>
</evidence>
<dbReference type="FunFam" id="3.40.50.300:FF:000056">
    <property type="entry name" value="Cell division ATP-binding protein FtsE"/>
    <property type="match status" value="1"/>
</dbReference>
<reference evidence="13 14" key="1">
    <citation type="submission" date="2020-04" db="EMBL/GenBank/DDBJ databases">
        <title>Nesterenkonia sp. nov., isolated from marine sediment.</title>
        <authorList>
            <person name="Zhang G."/>
        </authorList>
    </citation>
    <scope>NUCLEOTIDE SEQUENCE [LARGE SCALE GENOMIC DNA]</scope>
    <source>
        <strain evidence="13 14">MY13</strain>
    </source>
</reference>
<organism evidence="13 14">
    <name type="scientific">Nesterenkonia sedimenti</name>
    <dbReference type="NCBI Taxonomy" id="1463632"/>
    <lineage>
        <taxon>Bacteria</taxon>
        <taxon>Bacillati</taxon>
        <taxon>Actinomycetota</taxon>
        <taxon>Actinomycetes</taxon>
        <taxon>Micrococcales</taxon>
        <taxon>Micrococcaceae</taxon>
        <taxon>Nesterenkonia</taxon>
    </lineage>
</organism>